<dbReference type="GO" id="GO:0000036">
    <property type="term" value="F:acyl carrier activity"/>
    <property type="evidence" value="ECO:0007669"/>
    <property type="project" value="TreeGrafter"/>
</dbReference>
<proteinExistence type="inferred from homology"/>
<evidence type="ECO:0000256" key="6">
    <source>
        <dbReference type="ARBA" id="ARBA00023098"/>
    </source>
</evidence>
<accession>A0A3G1KRU0</accession>
<evidence type="ECO:0008006" key="12">
    <source>
        <dbReference type="Google" id="ProtNLM"/>
    </source>
</evidence>
<evidence type="ECO:0000256" key="5">
    <source>
        <dbReference type="ARBA" id="ARBA00022946"/>
    </source>
</evidence>
<evidence type="ECO:0000256" key="7">
    <source>
        <dbReference type="ARBA" id="ARBA00023160"/>
    </source>
</evidence>
<evidence type="ECO:0000256" key="1">
    <source>
        <dbReference type="ARBA" id="ARBA00006500"/>
    </source>
</evidence>
<evidence type="ECO:0000313" key="10">
    <source>
        <dbReference type="EMBL" id="ATW25202.1"/>
    </source>
</evidence>
<dbReference type="KEGG" id="fwa:DCMF_10870"/>
<dbReference type="CDD" id="cd00586">
    <property type="entry name" value="4HBT"/>
    <property type="match status" value="2"/>
</dbReference>
<evidence type="ECO:0000313" key="11">
    <source>
        <dbReference type="Proteomes" id="UP000323521"/>
    </source>
</evidence>
<keyword evidence="2" id="KW-0444">Lipid biosynthesis</keyword>
<dbReference type="EMBL" id="CP017634">
    <property type="protein sequence ID" value="ATW25202.1"/>
    <property type="molecule type" value="Genomic_DNA"/>
</dbReference>
<comment type="similarity">
    <text evidence="1">Belongs to the acyl-ACP thioesterase family.</text>
</comment>
<dbReference type="InterPro" id="IPR002864">
    <property type="entry name" value="Acyl-ACP_thioesterase_NHD"/>
</dbReference>
<dbReference type="Pfam" id="PF20791">
    <property type="entry name" value="Acyl-ACP_TE_C"/>
    <property type="match status" value="1"/>
</dbReference>
<keyword evidence="3" id="KW-0378">Hydrolase</keyword>
<dbReference type="Gene3D" id="3.10.129.10">
    <property type="entry name" value="Hotdog Thioesterase"/>
    <property type="match status" value="1"/>
</dbReference>
<dbReference type="Pfam" id="PF01643">
    <property type="entry name" value="Acyl-ACP_TE"/>
    <property type="match status" value="1"/>
</dbReference>
<dbReference type="Proteomes" id="UP000323521">
    <property type="component" value="Chromosome"/>
</dbReference>
<name>A0A3G1KRU0_FORW1</name>
<keyword evidence="7" id="KW-0275">Fatty acid biosynthesis</keyword>
<evidence type="ECO:0000256" key="2">
    <source>
        <dbReference type="ARBA" id="ARBA00022516"/>
    </source>
</evidence>
<feature type="domain" description="Acyl-ACP thioesterase N-terminal hotdog" evidence="8">
    <location>
        <begin position="6"/>
        <end position="124"/>
    </location>
</feature>
<dbReference type="PANTHER" id="PTHR31727:SF6">
    <property type="entry name" value="OLEOYL-ACYL CARRIER PROTEIN THIOESTERASE 1, CHLOROPLASTIC"/>
    <property type="match status" value="1"/>
</dbReference>
<dbReference type="InterPro" id="IPR049427">
    <property type="entry name" value="Acyl-ACP_TE_C"/>
</dbReference>
<dbReference type="RefSeq" id="WP_148134459.1">
    <property type="nucleotide sequence ID" value="NZ_CP017634.1"/>
</dbReference>
<dbReference type="SUPFAM" id="SSF54637">
    <property type="entry name" value="Thioesterase/thiol ester dehydrase-isomerase"/>
    <property type="match status" value="2"/>
</dbReference>
<gene>
    <name evidence="10" type="ORF">DCMF_10870</name>
</gene>
<evidence type="ECO:0000259" key="9">
    <source>
        <dbReference type="Pfam" id="PF20791"/>
    </source>
</evidence>
<dbReference type="GO" id="GO:0016297">
    <property type="term" value="F:fatty acyl-[ACP] hydrolase activity"/>
    <property type="evidence" value="ECO:0007669"/>
    <property type="project" value="InterPro"/>
</dbReference>
<sequence length="253" mass="29593">MGFLKERHYRVHYYEIDYKKRILPAALINYLQDVATAQSEELGVGIDFLAENHLAWPLIQWDIRIAKYPVFDEEIKVSTRPMAFDKFYAYREFFVEGPDGTGLAEAYSLWILKDTAKNRIAKIPFFMFEKYGVAAEDVPQREMSKPRELSRVDVEKEFGVRYSDIDTNRHVNNVKYLEWAMETMPIETVVKCVLHRIRINYKRSTLFGEKVRVCTEIIHGTKGEITGLHQIENEQGQTVCLLETAWIKEESTP</sequence>
<reference evidence="10 11" key="1">
    <citation type="submission" date="2016-10" db="EMBL/GenBank/DDBJ databases">
        <title>Complete Genome Sequence of Peptococcaceae strain DCMF.</title>
        <authorList>
            <person name="Edwards R.J."/>
            <person name="Holland S.I."/>
            <person name="Deshpande N.P."/>
            <person name="Wong Y.K."/>
            <person name="Ertan H."/>
            <person name="Manefield M."/>
            <person name="Russell T.L."/>
            <person name="Lee M.J."/>
        </authorList>
    </citation>
    <scope>NUCLEOTIDE SEQUENCE [LARGE SCALE GENOMIC DNA]</scope>
    <source>
        <strain evidence="10 11">DCMF</strain>
    </source>
</reference>
<dbReference type="InterPro" id="IPR045023">
    <property type="entry name" value="FATA/B"/>
</dbReference>
<evidence type="ECO:0000256" key="3">
    <source>
        <dbReference type="ARBA" id="ARBA00022801"/>
    </source>
</evidence>
<dbReference type="AlphaFoldDB" id="A0A3G1KRU0"/>
<keyword evidence="4" id="KW-0276">Fatty acid metabolism</keyword>
<dbReference type="InterPro" id="IPR029069">
    <property type="entry name" value="HotDog_dom_sf"/>
</dbReference>
<organism evidence="10 11">
    <name type="scientific">Formimonas warabiya</name>
    <dbReference type="NCBI Taxonomy" id="1761012"/>
    <lineage>
        <taxon>Bacteria</taxon>
        <taxon>Bacillati</taxon>
        <taxon>Bacillota</taxon>
        <taxon>Clostridia</taxon>
        <taxon>Eubacteriales</taxon>
        <taxon>Peptococcaceae</taxon>
        <taxon>Candidatus Formimonas</taxon>
    </lineage>
</organism>
<dbReference type="OrthoDB" id="9801517at2"/>
<evidence type="ECO:0000259" key="8">
    <source>
        <dbReference type="Pfam" id="PF01643"/>
    </source>
</evidence>
<keyword evidence="6" id="KW-0443">Lipid metabolism</keyword>
<keyword evidence="11" id="KW-1185">Reference proteome</keyword>
<keyword evidence="5" id="KW-0809">Transit peptide</keyword>
<dbReference type="PANTHER" id="PTHR31727">
    <property type="entry name" value="OLEOYL-ACYL CARRIER PROTEIN THIOESTERASE 1, CHLOROPLASTIC"/>
    <property type="match status" value="1"/>
</dbReference>
<feature type="domain" description="Acyl-ACP thioesterase-like C-terminal" evidence="9">
    <location>
        <begin position="151"/>
        <end position="248"/>
    </location>
</feature>
<protein>
    <recommendedName>
        <fullName evidence="12">Acyl-ACP thioesterase</fullName>
    </recommendedName>
</protein>
<evidence type="ECO:0000256" key="4">
    <source>
        <dbReference type="ARBA" id="ARBA00022832"/>
    </source>
</evidence>